<name>A0A0C3A8F3_RHOER</name>
<dbReference type="PANTHER" id="PTHR47837">
    <property type="entry name" value="GTP PYROPHOSPHOKINASE YJBM"/>
    <property type="match status" value="1"/>
</dbReference>
<comment type="caution">
    <text evidence="3">The sequence shown here is derived from an EMBL/GenBank/DDBJ whole genome shotgun (WGS) entry which is preliminary data.</text>
</comment>
<evidence type="ECO:0000313" key="3">
    <source>
        <dbReference type="EMBL" id="KAB2586277.1"/>
    </source>
</evidence>
<evidence type="ECO:0000259" key="2">
    <source>
        <dbReference type="SMART" id="SM00954"/>
    </source>
</evidence>
<dbReference type="Proteomes" id="UP000325576">
    <property type="component" value="Unassembled WGS sequence"/>
</dbReference>
<evidence type="ECO:0000313" key="4">
    <source>
        <dbReference type="Proteomes" id="UP000325576"/>
    </source>
</evidence>
<dbReference type="Pfam" id="PF04607">
    <property type="entry name" value="RelA_SpoT"/>
    <property type="match status" value="1"/>
</dbReference>
<organism evidence="3 4">
    <name type="scientific">Rhodococcus erythropolis</name>
    <name type="common">Arthrobacter picolinophilus</name>
    <dbReference type="NCBI Taxonomy" id="1833"/>
    <lineage>
        <taxon>Bacteria</taxon>
        <taxon>Bacillati</taxon>
        <taxon>Actinomycetota</taxon>
        <taxon>Actinomycetes</taxon>
        <taxon>Mycobacteriales</taxon>
        <taxon>Nocardiaceae</taxon>
        <taxon>Rhodococcus</taxon>
        <taxon>Rhodococcus erythropolis group</taxon>
    </lineage>
</organism>
<dbReference type="PANTHER" id="PTHR47837:SF1">
    <property type="entry name" value="GTP PYROPHOSPHOKINASE YJBM"/>
    <property type="match status" value="1"/>
</dbReference>
<protein>
    <submittedName>
        <fullName evidence="3">RelA/SpoT protein</fullName>
    </submittedName>
</protein>
<proteinExistence type="predicted"/>
<dbReference type="AlphaFoldDB" id="A0A0C3A8F3"/>
<dbReference type="GO" id="GO:0015969">
    <property type="term" value="P:guanosine tetraphosphate metabolic process"/>
    <property type="evidence" value="ECO:0007669"/>
    <property type="project" value="InterPro"/>
</dbReference>
<evidence type="ECO:0000256" key="1">
    <source>
        <dbReference type="SAM" id="MobiDB-lite"/>
    </source>
</evidence>
<dbReference type="InterPro" id="IPR043519">
    <property type="entry name" value="NT_sf"/>
</dbReference>
<sequence>MEQDNIQKLVDELYRGRSRAWDAALVTTQTFLETLADELLDNVDRDRMNAKNARIKSPERAADKVRRKIAEAKIAMPTTPEAVIDALGDLVGIKVLCKSPRDQLAFSQALETSCRSSQCSMRFAEEPIDYVSSPKDSGYRAYHAVLLVRVPTHQGDLDVKVEVQIKTRLQDAWGELTHEDMYKPGEALKPNEFHNNYAKQMAGLLAQVDEMADSLAEELDQQTSPLAPSERGPAPVSNGNSERPATISARVTKTGPKYALAVGPDGRRGLIPARSVREAVRETKRIDVDAYLSIGDEVSVNVEETDDALYYHPIRIG</sequence>
<dbReference type="SUPFAM" id="SSF81301">
    <property type="entry name" value="Nucleotidyltransferase"/>
    <property type="match status" value="1"/>
</dbReference>
<dbReference type="InterPro" id="IPR007685">
    <property type="entry name" value="RelA_SpoT"/>
</dbReference>
<accession>A0A0C3A8F3</accession>
<dbReference type="CDD" id="cd05399">
    <property type="entry name" value="NT_Rel-Spo_like"/>
    <property type="match status" value="1"/>
</dbReference>
<reference evidence="3 4" key="1">
    <citation type="journal article" date="2017" name="Poromechanics V (2013)">
        <title>Genomic Characterization of the Arsenic-Tolerant Actinobacterium, &lt;i&gt;Rhodococcus erythropolis&lt;/i&gt; S43.</title>
        <authorList>
            <person name="Retamal-Morales G."/>
            <person name="Mehnert M."/>
            <person name="Schwabe R."/>
            <person name="Tischler D."/>
            <person name="Schloemann M."/>
            <person name="Levican G.J."/>
        </authorList>
    </citation>
    <scope>NUCLEOTIDE SEQUENCE [LARGE SCALE GENOMIC DNA]</scope>
    <source>
        <strain evidence="3 4">S43</strain>
    </source>
</reference>
<dbReference type="InterPro" id="IPR052366">
    <property type="entry name" value="GTP_Pyrophosphokinase"/>
</dbReference>
<feature type="domain" description="RelA/SpoT" evidence="2">
    <location>
        <begin position="53"/>
        <end position="188"/>
    </location>
</feature>
<gene>
    <name evidence="3" type="ORF">BS297_06025</name>
</gene>
<dbReference type="Gene3D" id="3.30.460.10">
    <property type="entry name" value="Beta Polymerase, domain 2"/>
    <property type="match status" value="1"/>
</dbReference>
<dbReference type="SMART" id="SM00954">
    <property type="entry name" value="RelA_SpoT"/>
    <property type="match status" value="1"/>
</dbReference>
<dbReference type="EMBL" id="MRBO01000222">
    <property type="protein sequence ID" value="KAB2586277.1"/>
    <property type="molecule type" value="Genomic_DNA"/>
</dbReference>
<feature type="region of interest" description="Disordered" evidence="1">
    <location>
        <begin position="215"/>
        <end position="247"/>
    </location>
</feature>